<dbReference type="Pfam" id="PF01037">
    <property type="entry name" value="AsnC_trans_reg"/>
    <property type="match status" value="1"/>
</dbReference>
<evidence type="ECO:0000313" key="3">
    <source>
        <dbReference type="Proteomes" id="UP000009376"/>
    </source>
</evidence>
<dbReference type="SUPFAM" id="SSF54909">
    <property type="entry name" value="Dimeric alpha+beta barrel"/>
    <property type="match status" value="1"/>
</dbReference>
<organism evidence="2 3">
    <name type="scientific">Candidatus Parvarchaeum acidophilus ARMAN-5</name>
    <dbReference type="NCBI Taxonomy" id="662762"/>
    <lineage>
        <taxon>Archaea</taxon>
        <taxon>Candidatus Parvarchaeota</taxon>
        <taxon>Candidatus Parvarchaeum</taxon>
    </lineage>
</organism>
<name>D6GUF2_PARA5</name>
<evidence type="ECO:0000313" key="2">
    <source>
        <dbReference type="EMBL" id="EFD93208.1"/>
    </source>
</evidence>
<dbReference type="AlphaFoldDB" id="D6GUF2"/>
<dbReference type="InterPro" id="IPR019887">
    <property type="entry name" value="Tscrpt_reg_AsnC/Lrp_C"/>
</dbReference>
<sequence length="75" mass="8541">MVKAVILVNISPEKTKNTFEKVNKFPEVTESFLVYGEYDSVFVVNTKNTHGIQDLVMKIRKIPGVLRTVTVIEMI</sequence>
<reference evidence="2 3" key="1">
    <citation type="journal article" date="2010" name="Proc. Natl. Acad. Sci. U.S.A.">
        <title>Enigmatic, ultrasmall, uncultivated Archaea.</title>
        <authorList>
            <person name="Baker B.J."/>
            <person name="Comolli L.R."/>
            <person name="Dick G.J."/>
            <person name="Hauser L.J."/>
            <person name="Hyatt D."/>
            <person name="Dill B.D."/>
            <person name="Land M.L."/>
            <person name="Verberkmoes N.C."/>
            <person name="Hettich R.L."/>
            <person name="Banfield J.F."/>
        </authorList>
    </citation>
    <scope>NUCLEOTIDE SEQUENCE [LARGE SCALE GENOMIC DNA]</scope>
</reference>
<dbReference type="Proteomes" id="UP000009376">
    <property type="component" value="Unassembled WGS sequence"/>
</dbReference>
<gene>
    <name evidence="2" type="ORF">BJBARM5_0083</name>
</gene>
<feature type="domain" description="Transcription regulator AsnC/Lrp ligand binding" evidence="1">
    <location>
        <begin position="6"/>
        <end position="72"/>
    </location>
</feature>
<dbReference type="InterPro" id="IPR011008">
    <property type="entry name" value="Dimeric_a/b-barrel"/>
</dbReference>
<dbReference type="EMBL" id="GG745545">
    <property type="protein sequence ID" value="EFD93208.1"/>
    <property type="molecule type" value="Genomic_DNA"/>
</dbReference>
<evidence type="ECO:0000259" key="1">
    <source>
        <dbReference type="Pfam" id="PF01037"/>
    </source>
</evidence>
<dbReference type="Gene3D" id="3.30.70.920">
    <property type="match status" value="1"/>
</dbReference>
<protein>
    <submittedName>
        <fullName evidence="2">Regulatory protein AsnC/Lrp family</fullName>
    </submittedName>
</protein>
<accession>D6GUF2</accession>
<proteinExistence type="predicted"/>